<keyword evidence="3" id="KW-1185">Reference proteome</keyword>
<feature type="domain" description="F-box" evidence="1">
    <location>
        <begin position="4"/>
        <end position="36"/>
    </location>
</feature>
<accession>A0ABR1RX33</accession>
<gene>
    <name evidence="2" type="ORF">PG993_013210</name>
</gene>
<protein>
    <recommendedName>
        <fullName evidence="1">F-box domain-containing protein</fullName>
    </recommendedName>
</protein>
<sequence length="518" mass="59168">MAGLTRLPVEIHTLILSYLGTLDRKNLRLVSTHLKDKTPLQITRVFLSANSRNVEAFRAIADHEPLRKGVTEIIWDDAVLPNRTYWMSRYPREFEPPFLITLFIYFFPSLQSIYLLFREMEERVWPPLWFEEECSRNLMDSASRKDADPDTAEWERILEAHQPLPASYAYYRKLVKQQEEVLATGADIDALTYGLARFPALRRLTIAPAAHGLLHEPLYETPMIRAFPDGFNYPIPRGWLTQRDQGASPAGHMPWEVKIVRRNWRGLSAVLRALAEQEHHVTELVIDVHGLCTGIPLSIFDDPACQEYQDLVALLRRPGFRRIDVALLAAHELLYQKTPFSDGRLRRVLCQGKDLEYVRLTTDLTPNLDCKGMRYRDSIPGYKVHLQRDLFPVEAWSKLQHFGLAGFYVQQEDLLSLLAALPPSLRSVELSSLRFIDGGSYRSLLCDVRDLLPWRGRPAGERPRVAIAVGNGSEQRTVVDRVVCVEDEVYDFLYEDGPNPFGGEGDAAPGQLNRLAAH</sequence>
<evidence type="ECO:0000313" key="2">
    <source>
        <dbReference type="EMBL" id="KAK8022443.1"/>
    </source>
</evidence>
<comment type="caution">
    <text evidence="2">The sequence shown here is derived from an EMBL/GenBank/DDBJ whole genome shotgun (WGS) entry which is preliminary data.</text>
</comment>
<dbReference type="SUPFAM" id="SSF81383">
    <property type="entry name" value="F-box domain"/>
    <property type="match status" value="1"/>
</dbReference>
<reference evidence="2 3" key="1">
    <citation type="submission" date="2023-01" db="EMBL/GenBank/DDBJ databases">
        <title>Analysis of 21 Apiospora genomes using comparative genomics revels a genus with tremendous synthesis potential of carbohydrate active enzymes and secondary metabolites.</title>
        <authorList>
            <person name="Sorensen T."/>
        </authorList>
    </citation>
    <scope>NUCLEOTIDE SEQUENCE [LARGE SCALE GENOMIC DNA]</scope>
    <source>
        <strain evidence="2 3">CBS 33761</strain>
    </source>
</reference>
<dbReference type="Proteomes" id="UP001444661">
    <property type="component" value="Unassembled WGS sequence"/>
</dbReference>
<name>A0ABR1RX33_9PEZI</name>
<evidence type="ECO:0000259" key="1">
    <source>
        <dbReference type="Pfam" id="PF00646"/>
    </source>
</evidence>
<organism evidence="2 3">
    <name type="scientific">Apiospora rasikravindrae</name>
    <dbReference type="NCBI Taxonomy" id="990691"/>
    <lineage>
        <taxon>Eukaryota</taxon>
        <taxon>Fungi</taxon>
        <taxon>Dikarya</taxon>
        <taxon>Ascomycota</taxon>
        <taxon>Pezizomycotina</taxon>
        <taxon>Sordariomycetes</taxon>
        <taxon>Xylariomycetidae</taxon>
        <taxon>Amphisphaeriales</taxon>
        <taxon>Apiosporaceae</taxon>
        <taxon>Apiospora</taxon>
    </lineage>
</organism>
<proteinExistence type="predicted"/>
<dbReference type="InterPro" id="IPR001810">
    <property type="entry name" value="F-box_dom"/>
</dbReference>
<dbReference type="InterPro" id="IPR036047">
    <property type="entry name" value="F-box-like_dom_sf"/>
</dbReference>
<dbReference type="Pfam" id="PF00646">
    <property type="entry name" value="F-box"/>
    <property type="match status" value="1"/>
</dbReference>
<dbReference type="EMBL" id="JAQQWK010000012">
    <property type="protein sequence ID" value="KAK8022443.1"/>
    <property type="molecule type" value="Genomic_DNA"/>
</dbReference>
<evidence type="ECO:0000313" key="3">
    <source>
        <dbReference type="Proteomes" id="UP001444661"/>
    </source>
</evidence>